<dbReference type="OrthoDB" id="2888722at2"/>
<evidence type="ECO:0000313" key="2">
    <source>
        <dbReference type="Proteomes" id="UP000315711"/>
    </source>
</evidence>
<name>A0A562QCG3_9BACI</name>
<gene>
    <name evidence="1" type="ORF">IQ10_02997</name>
</gene>
<sequence length="139" mass="17124">MNQPFFQRVTNPQQIRDMMTTESTDVITLDYLSVLANTDQKRYLWKQLFQRRREHYDWLRGLYYYLTGMYPEVDQETFKRPESYQLGLQDQIRHYLNRLQQLQNLLANATNLIVIQYLQIIINQFKYEGLFLRQLERFQ</sequence>
<evidence type="ECO:0008006" key="3">
    <source>
        <dbReference type="Google" id="ProtNLM"/>
    </source>
</evidence>
<dbReference type="Proteomes" id="UP000315711">
    <property type="component" value="Unassembled WGS sequence"/>
</dbReference>
<organism evidence="1 2">
    <name type="scientific">Halalkalibacter nanhaiisediminis</name>
    <dbReference type="NCBI Taxonomy" id="688079"/>
    <lineage>
        <taxon>Bacteria</taxon>
        <taxon>Bacillati</taxon>
        <taxon>Bacillota</taxon>
        <taxon>Bacilli</taxon>
        <taxon>Bacillales</taxon>
        <taxon>Bacillaceae</taxon>
        <taxon>Halalkalibacter</taxon>
    </lineage>
</organism>
<accession>A0A562QCG3</accession>
<dbReference type="EMBL" id="VLKZ01000009">
    <property type="protein sequence ID" value="TWI54445.1"/>
    <property type="molecule type" value="Genomic_DNA"/>
</dbReference>
<protein>
    <recommendedName>
        <fullName evidence="3">Coat F domain-containing protein</fullName>
    </recommendedName>
</protein>
<comment type="caution">
    <text evidence="1">The sequence shown here is derived from an EMBL/GenBank/DDBJ whole genome shotgun (WGS) entry which is preliminary data.</text>
</comment>
<proteinExistence type="predicted"/>
<dbReference type="RefSeq" id="WP_144451240.1">
    <property type="nucleotide sequence ID" value="NZ_VLKZ01000009.1"/>
</dbReference>
<keyword evidence="2" id="KW-1185">Reference proteome</keyword>
<dbReference type="AlphaFoldDB" id="A0A562QCG3"/>
<reference evidence="1 2" key="1">
    <citation type="journal article" date="2015" name="Stand. Genomic Sci.">
        <title>Genomic Encyclopedia of Bacterial and Archaeal Type Strains, Phase III: the genomes of soil and plant-associated and newly described type strains.</title>
        <authorList>
            <person name="Whitman W.B."/>
            <person name="Woyke T."/>
            <person name="Klenk H.P."/>
            <person name="Zhou Y."/>
            <person name="Lilburn T.G."/>
            <person name="Beck B.J."/>
            <person name="De Vos P."/>
            <person name="Vandamme P."/>
            <person name="Eisen J.A."/>
            <person name="Garrity G."/>
            <person name="Hugenholtz P."/>
            <person name="Kyrpides N.C."/>
        </authorList>
    </citation>
    <scope>NUCLEOTIDE SEQUENCE [LARGE SCALE GENOMIC DNA]</scope>
    <source>
        <strain evidence="1 2">CGMCC 1.10116</strain>
    </source>
</reference>
<evidence type="ECO:0000313" key="1">
    <source>
        <dbReference type="EMBL" id="TWI54445.1"/>
    </source>
</evidence>